<protein>
    <submittedName>
        <fullName evidence="2">Uncharacterized protein</fullName>
    </submittedName>
</protein>
<name>A0A1W2TW45_ROSNE</name>
<feature type="compositionally biased region" description="Basic residues" evidence="1">
    <location>
        <begin position="20"/>
        <end position="36"/>
    </location>
</feature>
<proteinExistence type="predicted"/>
<gene>
    <name evidence="2" type="ORF">SAMD00023353_9700100</name>
</gene>
<reference evidence="2" key="1">
    <citation type="submission" date="2016-03" db="EMBL/GenBank/DDBJ databases">
        <title>Draft genome sequence of Rosellinia necatrix.</title>
        <authorList>
            <person name="Kanematsu S."/>
        </authorList>
    </citation>
    <scope>NUCLEOTIDE SEQUENCE [LARGE SCALE GENOMIC DNA]</scope>
    <source>
        <strain evidence="2">W97</strain>
    </source>
</reference>
<accession>A0A1W2TW45</accession>
<feature type="compositionally biased region" description="Polar residues" evidence="1">
    <location>
        <begin position="1"/>
        <end position="13"/>
    </location>
</feature>
<feature type="compositionally biased region" description="Basic and acidic residues" evidence="1">
    <location>
        <begin position="61"/>
        <end position="73"/>
    </location>
</feature>
<evidence type="ECO:0000256" key="1">
    <source>
        <dbReference type="SAM" id="MobiDB-lite"/>
    </source>
</evidence>
<organism evidence="2">
    <name type="scientific">Rosellinia necatrix</name>
    <name type="common">White root-rot fungus</name>
    <dbReference type="NCBI Taxonomy" id="77044"/>
    <lineage>
        <taxon>Eukaryota</taxon>
        <taxon>Fungi</taxon>
        <taxon>Dikarya</taxon>
        <taxon>Ascomycota</taxon>
        <taxon>Pezizomycotina</taxon>
        <taxon>Sordariomycetes</taxon>
        <taxon>Xylariomycetidae</taxon>
        <taxon>Xylariales</taxon>
        <taxon>Xylariaceae</taxon>
        <taxon>Rosellinia</taxon>
    </lineage>
</organism>
<feature type="region of interest" description="Disordered" evidence="1">
    <location>
        <begin position="1"/>
        <end position="73"/>
    </location>
</feature>
<dbReference type="EMBL" id="DF977542">
    <property type="protein sequence ID" value="GAP92888.1"/>
    <property type="molecule type" value="Genomic_DNA"/>
</dbReference>
<sequence>MDNTASTSQNTNAPPDVPKSKRMSKKSIVVARKKAKQQQEADMTGIGSQFWPADEAAQSSDPRDYPHDLTVEE</sequence>
<evidence type="ECO:0000313" key="2">
    <source>
        <dbReference type="EMBL" id="GAP92888.1"/>
    </source>
</evidence>
<keyword evidence="3" id="KW-1185">Reference proteome</keyword>
<dbReference type="Proteomes" id="UP000054516">
    <property type="component" value="Unassembled WGS sequence"/>
</dbReference>
<dbReference type="AlphaFoldDB" id="A0A1W2TW45"/>
<evidence type="ECO:0000313" key="3">
    <source>
        <dbReference type="Proteomes" id="UP000054516"/>
    </source>
</evidence>